<keyword evidence="10" id="KW-1185">Reference proteome</keyword>
<dbReference type="AlphaFoldDB" id="A0A927BRQ7"/>
<dbReference type="SUPFAM" id="SSF161098">
    <property type="entry name" value="MetI-like"/>
    <property type="match status" value="1"/>
</dbReference>
<feature type="transmembrane region" description="Helical" evidence="7">
    <location>
        <begin position="15"/>
        <end position="38"/>
    </location>
</feature>
<dbReference type="GO" id="GO:0005886">
    <property type="term" value="C:plasma membrane"/>
    <property type="evidence" value="ECO:0007669"/>
    <property type="project" value="UniProtKB-SubCell"/>
</dbReference>
<gene>
    <name evidence="9" type="ORF">IDH44_03550</name>
</gene>
<comment type="similarity">
    <text evidence="7">Belongs to the binding-protein-dependent transport system permease family.</text>
</comment>
<evidence type="ECO:0000256" key="4">
    <source>
        <dbReference type="ARBA" id="ARBA00022692"/>
    </source>
</evidence>
<dbReference type="GO" id="GO:0055085">
    <property type="term" value="P:transmembrane transport"/>
    <property type="evidence" value="ECO:0007669"/>
    <property type="project" value="InterPro"/>
</dbReference>
<dbReference type="PANTHER" id="PTHR30193:SF37">
    <property type="entry name" value="INNER MEMBRANE ABC TRANSPORTER PERMEASE PROTEIN YCJO"/>
    <property type="match status" value="1"/>
</dbReference>
<feature type="transmembrane region" description="Helical" evidence="7">
    <location>
        <begin position="214"/>
        <end position="233"/>
    </location>
</feature>
<evidence type="ECO:0000313" key="9">
    <source>
        <dbReference type="EMBL" id="MBD2844253.1"/>
    </source>
</evidence>
<dbReference type="PANTHER" id="PTHR30193">
    <property type="entry name" value="ABC TRANSPORTER PERMEASE PROTEIN"/>
    <property type="match status" value="1"/>
</dbReference>
<evidence type="ECO:0000256" key="6">
    <source>
        <dbReference type="ARBA" id="ARBA00023136"/>
    </source>
</evidence>
<comment type="subcellular location">
    <subcellularLocation>
        <location evidence="1 7">Cell membrane</location>
        <topology evidence="1 7">Multi-pass membrane protein</topology>
    </subcellularLocation>
</comment>
<feature type="domain" description="ABC transmembrane type-1" evidence="8">
    <location>
        <begin position="72"/>
        <end position="289"/>
    </location>
</feature>
<protein>
    <submittedName>
        <fullName evidence="9">Sugar ABC transporter permease</fullName>
    </submittedName>
</protein>
<evidence type="ECO:0000256" key="2">
    <source>
        <dbReference type="ARBA" id="ARBA00022448"/>
    </source>
</evidence>
<dbReference type="InterPro" id="IPR035906">
    <property type="entry name" value="MetI-like_sf"/>
</dbReference>
<proteinExistence type="inferred from homology"/>
<dbReference type="Pfam" id="PF00528">
    <property type="entry name" value="BPD_transp_1"/>
    <property type="match status" value="1"/>
</dbReference>
<feature type="transmembrane region" description="Helical" evidence="7">
    <location>
        <begin position="270"/>
        <end position="291"/>
    </location>
</feature>
<dbReference type="PROSITE" id="PS50928">
    <property type="entry name" value="ABC_TM1"/>
    <property type="match status" value="1"/>
</dbReference>
<dbReference type="CDD" id="cd06261">
    <property type="entry name" value="TM_PBP2"/>
    <property type="match status" value="1"/>
</dbReference>
<comment type="caution">
    <text evidence="9">The sequence shown here is derived from an EMBL/GenBank/DDBJ whole genome shotgun (WGS) entry which is preliminary data.</text>
</comment>
<evidence type="ECO:0000256" key="1">
    <source>
        <dbReference type="ARBA" id="ARBA00004651"/>
    </source>
</evidence>
<reference evidence="9" key="1">
    <citation type="submission" date="2020-09" db="EMBL/GenBank/DDBJ databases">
        <title>A novel bacterium of genus Paenibacillus, isolated from South China Sea.</title>
        <authorList>
            <person name="Huang H."/>
            <person name="Mo K."/>
            <person name="Hu Y."/>
        </authorList>
    </citation>
    <scope>NUCLEOTIDE SEQUENCE</scope>
    <source>
        <strain evidence="9">IB182496</strain>
    </source>
</reference>
<keyword evidence="5 7" id="KW-1133">Transmembrane helix</keyword>
<keyword evidence="4 7" id="KW-0812">Transmembrane</keyword>
<evidence type="ECO:0000259" key="8">
    <source>
        <dbReference type="PROSITE" id="PS50928"/>
    </source>
</evidence>
<feature type="transmembrane region" description="Helical" evidence="7">
    <location>
        <begin position="81"/>
        <end position="101"/>
    </location>
</feature>
<evidence type="ECO:0000256" key="5">
    <source>
        <dbReference type="ARBA" id="ARBA00022989"/>
    </source>
</evidence>
<dbReference type="InterPro" id="IPR051393">
    <property type="entry name" value="ABC_transporter_permease"/>
</dbReference>
<keyword evidence="6 7" id="KW-0472">Membrane</keyword>
<dbReference type="InterPro" id="IPR000515">
    <property type="entry name" value="MetI-like"/>
</dbReference>
<organism evidence="9 10">
    <name type="scientific">Paenibacillus sabuli</name>
    <dbReference type="NCBI Taxonomy" id="2772509"/>
    <lineage>
        <taxon>Bacteria</taxon>
        <taxon>Bacillati</taxon>
        <taxon>Bacillota</taxon>
        <taxon>Bacilli</taxon>
        <taxon>Bacillales</taxon>
        <taxon>Paenibacillaceae</taxon>
        <taxon>Paenibacillus</taxon>
    </lineage>
</organism>
<name>A0A927BRQ7_9BACL</name>
<evidence type="ECO:0000256" key="3">
    <source>
        <dbReference type="ARBA" id="ARBA00022475"/>
    </source>
</evidence>
<accession>A0A927BRQ7</accession>
<feature type="transmembrane region" description="Helical" evidence="7">
    <location>
        <begin position="162"/>
        <end position="185"/>
    </location>
</feature>
<dbReference type="Proteomes" id="UP000621560">
    <property type="component" value="Unassembled WGS sequence"/>
</dbReference>
<dbReference type="EMBL" id="JACXIZ010000009">
    <property type="protein sequence ID" value="MBD2844253.1"/>
    <property type="molecule type" value="Genomic_DNA"/>
</dbReference>
<sequence>MLRRSGRARRRREMLAGYLFTGPMLVGVLIFTLVPMLLSFGLSLTDWSFVTGIETIRFDGFGNFARLFATDAFANSLVHNLVLLLSVPVGMTLALALAVVITTRVYTPGLFKVIFFMPHISSIVAVAVVWQVLFHPSYGPVNSMLMALGIAEPPKWLADPSYALTSVLMLMVWIDMGVALIIYIAGLKNIPADLYEAAEIDGATSWKKFKHITFPLLTPTTFFLLITGLIGNFKSFALIKVLTDGGPVKSTTVIAYDMYTEGFVNLRTGYASSMAVVLFAVILLITLIQWIGQRKWVNY</sequence>
<keyword evidence="2 7" id="KW-0813">Transport</keyword>
<feature type="transmembrane region" description="Helical" evidence="7">
    <location>
        <begin position="113"/>
        <end position="134"/>
    </location>
</feature>
<evidence type="ECO:0000313" key="10">
    <source>
        <dbReference type="Proteomes" id="UP000621560"/>
    </source>
</evidence>
<evidence type="ECO:0000256" key="7">
    <source>
        <dbReference type="RuleBase" id="RU363032"/>
    </source>
</evidence>
<keyword evidence="3" id="KW-1003">Cell membrane</keyword>
<dbReference type="Gene3D" id="1.10.3720.10">
    <property type="entry name" value="MetI-like"/>
    <property type="match status" value="1"/>
</dbReference>